<dbReference type="RefSeq" id="WP_202008052.1">
    <property type="nucleotide sequence ID" value="NZ_JAERRB010000001.1"/>
</dbReference>
<reference evidence="2 3" key="1">
    <citation type="submission" date="2021-01" db="EMBL/GenBank/DDBJ databases">
        <title>Chryseolinea sp. Jin1 Genome sequencing and assembly.</title>
        <authorList>
            <person name="Kim I."/>
        </authorList>
    </citation>
    <scope>NUCLEOTIDE SEQUENCE [LARGE SCALE GENOMIC DNA]</scope>
    <source>
        <strain evidence="2 3">Jin1</strain>
    </source>
</reference>
<feature type="transmembrane region" description="Helical" evidence="1">
    <location>
        <begin position="21"/>
        <end position="40"/>
    </location>
</feature>
<feature type="transmembrane region" description="Helical" evidence="1">
    <location>
        <begin position="46"/>
        <end position="64"/>
    </location>
</feature>
<sequence>MKKLSELNLNELTSRRIMLKSCLIAFVVLGVLACLVLLFLKAKPVSFISVMVLPMTWLPLWISLKSINEEIKSRNAEKVSS</sequence>
<dbReference type="PROSITE" id="PS51257">
    <property type="entry name" value="PROKAR_LIPOPROTEIN"/>
    <property type="match status" value="1"/>
</dbReference>
<gene>
    <name evidence="2" type="ORF">JI741_05845</name>
</gene>
<organism evidence="2 3">
    <name type="scientific">Chryseolinea lacunae</name>
    <dbReference type="NCBI Taxonomy" id="2801331"/>
    <lineage>
        <taxon>Bacteria</taxon>
        <taxon>Pseudomonadati</taxon>
        <taxon>Bacteroidota</taxon>
        <taxon>Cytophagia</taxon>
        <taxon>Cytophagales</taxon>
        <taxon>Fulvivirgaceae</taxon>
        <taxon>Chryseolinea</taxon>
    </lineage>
</organism>
<name>A0ABS1KMN3_9BACT</name>
<evidence type="ECO:0000313" key="3">
    <source>
        <dbReference type="Proteomes" id="UP000613030"/>
    </source>
</evidence>
<accession>A0ABS1KMN3</accession>
<keyword evidence="1" id="KW-0812">Transmembrane</keyword>
<dbReference type="Proteomes" id="UP000613030">
    <property type="component" value="Unassembled WGS sequence"/>
</dbReference>
<evidence type="ECO:0000313" key="2">
    <source>
        <dbReference type="EMBL" id="MBL0740730.1"/>
    </source>
</evidence>
<dbReference type="EMBL" id="JAERRB010000001">
    <property type="protein sequence ID" value="MBL0740730.1"/>
    <property type="molecule type" value="Genomic_DNA"/>
</dbReference>
<keyword evidence="3" id="KW-1185">Reference proteome</keyword>
<evidence type="ECO:0008006" key="4">
    <source>
        <dbReference type="Google" id="ProtNLM"/>
    </source>
</evidence>
<keyword evidence="1" id="KW-0472">Membrane</keyword>
<comment type="caution">
    <text evidence="2">The sequence shown here is derived from an EMBL/GenBank/DDBJ whole genome shotgun (WGS) entry which is preliminary data.</text>
</comment>
<evidence type="ECO:0000256" key="1">
    <source>
        <dbReference type="SAM" id="Phobius"/>
    </source>
</evidence>
<keyword evidence="1" id="KW-1133">Transmembrane helix</keyword>
<proteinExistence type="predicted"/>
<protein>
    <recommendedName>
        <fullName evidence="4">Redox-active disulfide protein 2</fullName>
    </recommendedName>
</protein>